<keyword evidence="2" id="KW-0378">Hydrolase</keyword>
<protein>
    <submittedName>
        <fullName evidence="2">GIY-YIG endonuclease</fullName>
    </submittedName>
</protein>
<dbReference type="RefSeq" id="YP_010121851.1">
    <property type="nucleotide sequence ID" value="NC_056195.1"/>
</dbReference>
<evidence type="ECO:0000256" key="1">
    <source>
        <dbReference type="SAM" id="MobiDB-lite"/>
    </source>
</evidence>
<keyword evidence="2" id="KW-0540">Nuclease</keyword>
<proteinExistence type="predicted"/>
<feature type="region of interest" description="Disordered" evidence="1">
    <location>
        <begin position="51"/>
        <end position="152"/>
    </location>
</feature>
<name>A0A889XPM5_MONFR</name>
<evidence type="ECO:0000313" key="2">
    <source>
        <dbReference type="EMBL" id="QRF72227.1"/>
    </source>
</evidence>
<dbReference type="AlphaFoldDB" id="A0A889XPM5"/>
<feature type="compositionally biased region" description="Polar residues" evidence="1">
    <location>
        <begin position="66"/>
        <end position="84"/>
    </location>
</feature>
<dbReference type="EMBL" id="MT005827">
    <property type="protein sequence ID" value="QRF72227.1"/>
    <property type="molecule type" value="Genomic_DNA"/>
</dbReference>
<sequence>MAISHMPASEVPEDVLPRFIRDTKFISDEAMDDEDVGPFWVRRHQELKDELKSRQEAGIMPRSTVPIDSSSDGGPETSSGNSADNKGGTETSSGGGTNNVGTSSLSSFFSGNKRKYNEAEGESSSQPSKQFKQDSSDITGDTEPYDFTGGDE</sequence>
<accession>A0A889XPM5</accession>
<reference evidence="2" key="1">
    <citation type="submission" date="2020-01" db="EMBL/GenBank/DDBJ databases">
        <authorList>
            <person name="Ozkilinc H."/>
            <person name="Yildiz G."/>
        </authorList>
    </citation>
    <scope>NUCLEOTIDE SEQUENCE</scope>
</reference>
<organism evidence="2">
    <name type="scientific">Monilinia fructicola</name>
    <name type="common">Brown rot fungus</name>
    <name type="synonym">Ciboria fructicola</name>
    <dbReference type="NCBI Taxonomy" id="38448"/>
    <lineage>
        <taxon>Eukaryota</taxon>
        <taxon>Fungi</taxon>
        <taxon>Dikarya</taxon>
        <taxon>Ascomycota</taxon>
        <taxon>Pezizomycotina</taxon>
        <taxon>Leotiomycetes</taxon>
        <taxon>Helotiales</taxon>
        <taxon>Sclerotiniaceae</taxon>
        <taxon>Monilinia</taxon>
    </lineage>
</organism>
<keyword evidence="2" id="KW-0255">Endonuclease</keyword>
<dbReference type="GeneID" id="65324699"/>
<geneLocation type="mitochondrion" evidence="2"/>
<keyword evidence="2" id="KW-0496">Mitochondrion</keyword>
<dbReference type="GO" id="GO:0004519">
    <property type="term" value="F:endonuclease activity"/>
    <property type="evidence" value="ECO:0007669"/>
    <property type="project" value="UniProtKB-KW"/>
</dbReference>